<gene>
    <name evidence="2" type="ORF">RirG_166960</name>
</gene>
<evidence type="ECO:0000313" key="3">
    <source>
        <dbReference type="Proteomes" id="UP000022910"/>
    </source>
</evidence>
<accession>A0A015K393</accession>
<feature type="transmembrane region" description="Helical" evidence="1">
    <location>
        <begin position="89"/>
        <end position="111"/>
    </location>
</feature>
<keyword evidence="1" id="KW-1133">Transmembrane helix</keyword>
<dbReference type="Proteomes" id="UP000022910">
    <property type="component" value="Unassembled WGS sequence"/>
</dbReference>
<reference evidence="2 3" key="1">
    <citation type="submission" date="2014-02" db="EMBL/GenBank/DDBJ databases">
        <title>Single nucleus genome sequencing reveals high similarity among nuclei of an endomycorrhizal fungus.</title>
        <authorList>
            <person name="Lin K."/>
            <person name="Geurts R."/>
            <person name="Zhang Z."/>
            <person name="Limpens E."/>
            <person name="Saunders D.G."/>
            <person name="Mu D."/>
            <person name="Pang E."/>
            <person name="Cao H."/>
            <person name="Cha H."/>
            <person name="Lin T."/>
            <person name="Zhou Q."/>
            <person name="Shang Y."/>
            <person name="Li Y."/>
            <person name="Ivanov S."/>
            <person name="Sharma T."/>
            <person name="Velzen R.V."/>
            <person name="Ruijter N.D."/>
            <person name="Aanen D.K."/>
            <person name="Win J."/>
            <person name="Kamoun S."/>
            <person name="Bisseling T."/>
            <person name="Huang S."/>
        </authorList>
    </citation>
    <scope>NUCLEOTIDE SEQUENCE [LARGE SCALE GENOMIC DNA]</scope>
    <source>
        <strain evidence="3">DAOM197198w</strain>
    </source>
</reference>
<dbReference type="OrthoDB" id="2422716at2759"/>
<dbReference type="EMBL" id="JEMT01024970">
    <property type="protein sequence ID" value="EXX61889.1"/>
    <property type="molecule type" value="Genomic_DNA"/>
</dbReference>
<organism evidence="2 3">
    <name type="scientific">Rhizophagus irregularis (strain DAOM 197198w)</name>
    <name type="common">Glomus intraradices</name>
    <dbReference type="NCBI Taxonomy" id="1432141"/>
    <lineage>
        <taxon>Eukaryota</taxon>
        <taxon>Fungi</taxon>
        <taxon>Fungi incertae sedis</taxon>
        <taxon>Mucoromycota</taxon>
        <taxon>Glomeromycotina</taxon>
        <taxon>Glomeromycetes</taxon>
        <taxon>Glomerales</taxon>
        <taxon>Glomeraceae</taxon>
        <taxon>Rhizophagus</taxon>
    </lineage>
</organism>
<comment type="caution">
    <text evidence="2">The sequence shown here is derived from an EMBL/GenBank/DDBJ whole genome shotgun (WGS) entry which is preliminary data.</text>
</comment>
<proteinExistence type="predicted"/>
<keyword evidence="3" id="KW-1185">Reference proteome</keyword>
<protein>
    <submittedName>
        <fullName evidence="2">Uncharacterized protein</fullName>
    </submittedName>
</protein>
<keyword evidence="1" id="KW-0472">Membrane</keyword>
<dbReference type="HOGENOM" id="CLU_934297_0_0_1"/>
<feature type="transmembrane region" description="Helical" evidence="1">
    <location>
        <begin position="21"/>
        <end position="42"/>
    </location>
</feature>
<name>A0A015K393_RHIIW</name>
<evidence type="ECO:0000313" key="2">
    <source>
        <dbReference type="EMBL" id="EXX61889.1"/>
    </source>
</evidence>
<dbReference type="AlphaFoldDB" id="A0A015K393"/>
<feature type="transmembrane region" description="Helical" evidence="1">
    <location>
        <begin position="123"/>
        <end position="142"/>
    </location>
</feature>
<feature type="transmembrane region" description="Helical" evidence="1">
    <location>
        <begin position="214"/>
        <end position="234"/>
    </location>
</feature>
<keyword evidence="1" id="KW-0812">Transmembrane</keyword>
<evidence type="ECO:0000256" key="1">
    <source>
        <dbReference type="SAM" id="Phobius"/>
    </source>
</evidence>
<sequence length="298" mass="34394">MAILEYQNNLSRMNMENLRNFVLFRYFLIPFAIFLTVVPAGILSLTQQYQQNQNVVTFTTIISQEIPQEKFTNGITFGSGVILIPSLTLSGNFVCVICAWIIALIGIFGFLRKNNLFGQFISILLITFTILQTISAIYTVIFNDQWIFEILSGSWQKAYLLDPELIKEIQYEFSCKGFVSVDDRPANIPHQFDESCSKMLINRFSTQLFDVAKIILLARFVQLFGVLIHTHIFNRVILQDITMMYSEECDTEYFYDDKDNYNDDSLDDLEDDDDQNTWIDPPTSPLLLSKIYFGEQAS</sequence>